<name>A0A5C1DM75_9NEIS</name>
<dbReference type="KEGG" id="chrm:FYK34_19770"/>
<sequence>MTNPPKLLISACLLGQPVRYDGQSKPMRSPAWQTLQEKFELIAVCPECLGGLPTPRPAAEIHGGQGEDVLNGAACVQTNHQQDVTQAFISGAEQALAVAQSHGCKLALLKANSPSCGNRQIYDGSFSKQLRLGSGVTAALLQQHGVAVWNEDELAGLLATAKGRKE</sequence>
<dbReference type="RefSeq" id="WP_149299477.1">
    <property type="nucleotide sequence ID" value="NZ_CP043473.1"/>
</dbReference>
<dbReference type="InterPro" id="IPR007553">
    <property type="entry name" value="2-thiour_desulf"/>
</dbReference>
<dbReference type="Proteomes" id="UP000322079">
    <property type="component" value="Chromosome"/>
</dbReference>
<protein>
    <submittedName>
        <fullName evidence="1">DUF523 domain-containing protein</fullName>
    </submittedName>
</protein>
<proteinExistence type="predicted"/>
<accession>A0A5C1DM75</accession>
<evidence type="ECO:0000313" key="1">
    <source>
        <dbReference type="EMBL" id="QEL57643.1"/>
    </source>
</evidence>
<dbReference type="AlphaFoldDB" id="A0A5C1DM75"/>
<keyword evidence="2" id="KW-1185">Reference proteome</keyword>
<gene>
    <name evidence="1" type="ORF">FYK34_19770</name>
</gene>
<reference evidence="1 2" key="1">
    <citation type="submission" date="2019-08" db="EMBL/GenBank/DDBJ databases">
        <title>Chromobacterium paludis, a novel bacterium isolated from a Maryland marsh pond.</title>
        <authorList>
            <person name="Blackburn M.B."/>
            <person name="Gundersen-Rindal D.E."/>
        </authorList>
    </citation>
    <scope>NUCLEOTIDE SEQUENCE [LARGE SCALE GENOMIC DNA]</scope>
    <source>
        <strain evidence="2">IIBBL 257-1</strain>
    </source>
</reference>
<organism evidence="1 2">
    <name type="scientific">Chromobacterium paludis</name>
    <dbReference type="NCBI Taxonomy" id="2605945"/>
    <lineage>
        <taxon>Bacteria</taxon>
        <taxon>Pseudomonadati</taxon>
        <taxon>Pseudomonadota</taxon>
        <taxon>Betaproteobacteria</taxon>
        <taxon>Neisseriales</taxon>
        <taxon>Chromobacteriaceae</taxon>
        <taxon>Chromobacterium</taxon>
    </lineage>
</organism>
<dbReference type="Pfam" id="PF04463">
    <property type="entry name" value="2-thiour_desulf"/>
    <property type="match status" value="1"/>
</dbReference>
<dbReference type="EMBL" id="CP043473">
    <property type="protein sequence ID" value="QEL57643.1"/>
    <property type="molecule type" value="Genomic_DNA"/>
</dbReference>
<dbReference type="PANTHER" id="PTHR30087:SF1">
    <property type="entry name" value="HYPOTHETICAL CYTOSOLIC PROTEIN"/>
    <property type="match status" value="1"/>
</dbReference>
<evidence type="ECO:0000313" key="2">
    <source>
        <dbReference type="Proteomes" id="UP000322079"/>
    </source>
</evidence>
<dbReference type="PANTHER" id="PTHR30087">
    <property type="entry name" value="INNER MEMBRANE PROTEIN"/>
    <property type="match status" value="1"/>
</dbReference>